<proteinExistence type="predicted"/>
<protein>
    <submittedName>
        <fullName evidence="3">Uncharacterized protein</fullName>
    </submittedName>
</protein>
<evidence type="ECO:0000313" key="6">
    <source>
        <dbReference type="Proteomes" id="UP000050164"/>
    </source>
</evidence>
<dbReference type="EMBL" id="CNFT01001521">
    <property type="protein sequence ID" value="CKT38209.1"/>
    <property type="molecule type" value="Genomic_DNA"/>
</dbReference>
<dbReference type="Proteomes" id="UP000050164">
    <property type="component" value="Unassembled WGS sequence"/>
</dbReference>
<evidence type="ECO:0000313" key="3">
    <source>
        <dbReference type="EMBL" id="CKT38209.1"/>
    </source>
</evidence>
<accession>A0A655APW8</accession>
<name>A0A655APW8_MYCTX</name>
<reference evidence="4 5" key="1">
    <citation type="submission" date="2015-03" db="EMBL/GenBank/DDBJ databases">
        <authorList>
            <consortium name="Pathogen Informatics"/>
        </authorList>
    </citation>
    <scope>NUCLEOTIDE SEQUENCE [LARGE SCALE GENOMIC DNA]</scope>
    <source>
        <strain evidence="2 5">Bir 172</strain>
        <strain evidence="3 6">Bir 185</strain>
        <strain evidence="1 4">C09601061</strain>
    </source>
</reference>
<dbReference type="AlphaFoldDB" id="A0A655APW8"/>
<evidence type="ECO:0000313" key="1">
    <source>
        <dbReference type="EMBL" id="CFR80869.1"/>
    </source>
</evidence>
<dbReference type="EMBL" id="CGCX01000648">
    <property type="protein sequence ID" value="CFR80869.1"/>
    <property type="molecule type" value="Genomic_DNA"/>
</dbReference>
<dbReference type="EMBL" id="CNGE01000267">
    <property type="protein sequence ID" value="CKS35309.1"/>
    <property type="molecule type" value="Genomic_DNA"/>
</dbReference>
<evidence type="ECO:0000313" key="2">
    <source>
        <dbReference type="EMBL" id="CKS35309.1"/>
    </source>
</evidence>
<dbReference type="Proteomes" id="UP000046680">
    <property type="component" value="Unassembled WGS sequence"/>
</dbReference>
<organism evidence="3 6">
    <name type="scientific">Mycobacterium tuberculosis</name>
    <dbReference type="NCBI Taxonomy" id="1773"/>
    <lineage>
        <taxon>Bacteria</taxon>
        <taxon>Bacillati</taxon>
        <taxon>Actinomycetota</taxon>
        <taxon>Actinomycetes</taxon>
        <taxon>Mycobacteriales</taxon>
        <taxon>Mycobacteriaceae</taxon>
        <taxon>Mycobacterium</taxon>
        <taxon>Mycobacterium tuberculosis complex</taxon>
    </lineage>
</organism>
<evidence type="ECO:0000313" key="4">
    <source>
        <dbReference type="Proteomes" id="UP000046680"/>
    </source>
</evidence>
<sequence length="58" mass="5746">MAVTPKLGKEIPGNLVATPPLGLLGLPISVKESSSGDGGSAEAARLAITSDEIVALCE</sequence>
<dbReference type="Proteomes" id="UP000048948">
    <property type="component" value="Unassembled WGS sequence"/>
</dbReference>
<evidence type="ECO:0000313" key="5">
    <source>
        <dbReference type="Proteomes" id="UP000048948"/>
    </source>
</evidence>
<gene>
    <name evidence="1" type="ORF">ERS007657_01883</name>
    <name evidence="2" type="ORF">ERS027646_01703</name>
    <name evidence="3" type="ORF">ERS027659_04329</name>
</gene>